<evidence type="ECO:0000313" key="2">
    <source>
        <dbReference type="Proteomes" id="UP001447842"/>
    </source>
</evidence>
<proteinExistence type="predicted"/>
<dbReference type="Proteomes" id="UP001447842">
    <property type="component" value="Chromosome"/>
</dbReference>
<accession>A0ABZ3HEH2</accession>
<name>A0ABZ3HEH2_9BACT</name>
<dbReference type="RefSeq" id="WP_345971434.1">
    <property type="nucleotide sequence ID" value="NZ_CP147920.1"/>
</dbReference>
<protein>
    <submittedName>
        <fullName evidence="1">Uncharacterized protein</fullName>
    </submittedName>
</protein>
<gene>
    <name evidence="1" type="ORF">WCY31_06210</name>
</gene>
<dbReference type="EMBL" id="CP147920">
    <property type="protein sequence ID" value="XAU16300.1"/>
    <property type="molecule type" value="Genomic_DNA"/>
</dbReference>
<organism evidence="1 2">
    <name type="scientific">Sulfurimonas diazotrophicus</name>
    <dbReference type="NCBI Taxonomy" id="3131939"/>
    <lineage>
        <taxon>Bacteria</taxon>
        <taxon>Pseudomonadati</taxon>
        <taxon>Campylobacterota</taxon>
        <taxon>Epsilonproteobacteria</taxon>
        <taxon>Campylobacterales</taxon>
        <taxon>Sulfurimonadaceae</taxon>
        <taxon>Sulfurimonas</taxon>
    </lineage>
</organism>
<sequence length="228" mass="26145">MTFEQQWIEYDFNPYILFSAGGKVLSVNAEGQYLLGAVDRLTLFELATTYASPSFGFKTTFMELEYGRFKIFGIMVGYVNEEEIGIRFFQTPSFQFSRPEIEGELVNIYSLIDLCIATNSIGSKSAFQKDLDPTMPETRLNTDQFIRLLNKMYESFGGSETITTKLAFRIGEYILYEEKKYTFFSLKVSGNVFDEVYKSAIEQMCKKNHLFCEVGKKAVTVNIPIINQ</sequence>
<reference evidence="1 2" key="1">
    <citation type="submission" date="2024-03" db="EMBL/GenBank/DDBJ databases">
        <title>Sulfurimonas sp. HSL3-1.</title>
        <authorList>
            <person name="Wang S."/>
        </authorList>
    </citation>
    <scope>NUCLEOTIDE SEQUENCE [LARGE SCALE GENOMIC DNA]</scope>
    <source>
        <strain evidence="1 2">HSL3-1</strain>
    </source>
</reference>
<evidence type="ECO:0000313" key="1">
    <source>
        <dbReference type="EMBL" id="XAU16300.1"/>
    </source>
</evidence>
<keyword evidence="2" id="KW-1185">Reference proteome</keyword>